<dbReference type="InterPro" id="IPR050312">
    <property type="entry name" value="IolE/XylAMocC-like"/>
</dbReference>
<evidence type="ECO:0000259" key="2">
    <source>
        <dbReference type="Pfam" id="PF01261"/>
    </source>
</evidence>
<dbReference type="Gene3D" id="3.20.20.150">
    <property type="entry name" value="Divalent-metal-dependent TIM barrel enzymes"/>
    <property type="match status" value="1"/>
</dbReference>
<evidence type="ECO:0000256" key="1">
    <source>
        <dbReference type="ARBA" id="ARBA00023277"/>
    </source>
</evidence>
<evidence type="ECO:0000313" key="3">
    <source>
        <dbReference type="EMBL" id="GMA94085.1"/>
    </source>
</evidence>
<dbReference type="InterPro" id="IPR036237">
    <property type="entry name" value="Xyl_isomerase-like_sf"/>
</dbReference>
<dbReference type="Proteomes" id="UP001157034">
    <property type="component" value="Unassembled WGS sequence"/>
</dbReference>
<dbReference type="PANTHER" id="PTHR12110:SF53">
    <property type="entry name" value="BLR5974 PROTEIN"/>
    <property type="match status" value="1"/>
</dbReference>
<name>A0ABQ6K3D3_9MICO</name>
<organism evidence="3 4">
    <name type="scientific">Pseudolysinimonas kribbensis</name>
    <dbReference type="NCBI Taxonomy" id="433641"/>
    <lineage>
        <taxon>Bacteria</taxon>
        <taxon>Bacillati</taxon>
        <taxon>Actinomycetota</taxon>
        <taxon>Actinomycetes</taxon>
        <taxon>Micrococcales</taxon>
        <taxon>Microbacteriaceae</taxon>
        <taxon>Pseudolysinimonas</taxon>
    </lineage>
</organism>
<evidence type="ECO:0000313" key="4">
    <source>
        <dbReference type="Proteomes" id="UP001157034"/>
    </source>
</evidence>
<dbReference type="Pfam" id="PF01261">
    <property type="entry name" value="AP_endonuc_2"/>
    <property type="match status" value="1"/>
</dbReference>
<dbReference type="RefSeq" id="WP_348534882.1">
    <property type="nucleotide sequence ID" value="NZ_BSVB01000001.1"/>
</dbReference>
<comment type="caution">
    <text evidence="3">The sequence shown here is derived from an EMBL/GenBank/DDBJ whole genome shotgun (WGS) entry which is preliminary data.</text>
</comment>
<dbReference type="PANTHER" id="PTHR12110">
    <property type="entry name" value="HYDROXYPYRUVATE ISOMERASE"/>
    <property type="match status" value="1"/>
</dbReference>
<protein>
    <recommendedName>
        <fullName evidence="2">Xylose isomerase-like TIM barrel domain-containing protein</fullName>
    </recommendedName>
</protein>
<keyword evidence="4" id="KW-1185">Reference proteome</keyword>
<accession>A0ABQ6K3D3</accession>
<sequence length="265" mass="28268">MSGWRLSGFGDEIDPEPCVQLAVLAAVGARLIDVRSAWDVNIVELDADRLAELAGLVRDAGMAVSAVSSPVGKVDIDTPVEDEVERLERAVAAAHALGAPFVRVFSFQYGHRDPESVRDEVLRRLAALVEVARRGDVVLLLENESGLYGDQPERVLDVVESVGSERLRVAWDGGNFVRVGRRPFDEAFPLLVAHIAYLHVKDALADGASVPAGAGDAQLPETIAALTTSGFDGVAALEPHLAVAGRLGASPGRRDSAWRPARSRL</sequence>
<keyword evidence="1" id="KW-0119">Carbohydrate metabolism</keyword>
<reference evidence="4" key="1">
    <citation type="journal article" date="2019" name="Int. J. Syst. Evol. Microbiol.">
        <title>The Global Catalogue of Microorganisms (GCM) 10K type strain sequencing project: providing services to taxonomists for standard genome sequencing and annotation.</title>
        <authorList>
            <consortium name="The Broad Institute Genomics Platform"/>
            <consortium name="The Broad Institute Genome Sequencing Center for Infectious Disease"/>
            <person name="Wu L."/>
            <person name="Ma J."/>
        </authorList>
    </citation>
    <scope>NUCLEOTIDE SEQUENCE [LARGE SCALE GENOMIC DNA]</scope>
    <source>
        <strain evidence="4">NBRC 108894</strain>
    </source>
</reference>
<dbReference type="SUPFAM" id="SSF51658">
    <property type="entry name" value="Xylose isomerase-like"/>
    <property type="match status" value="1"/>
</dbReference>
<dbReference type="EMBL" id="BSVB01000001">
    <property type="protein sequence ID" value="GMA94085.1"/>
    <property type="molecule type" value="Genomic_DNA"/>
</dbReference>
<gene>
    <name evidence="3" type="ORF">GCM10025881_09090</name>
</gene>
<proteinExistence type="predicted"/>
<dbReference type="InterPro" id="IPR013022">
    <property type="entry name" value="Xyl_isomerase-like_TIM-brl"/>
</dbReference>
<feature type="domain" description="Xylose isomerase-like TIM barrel" evidence="2">
    <location>
        <begin position="22"/>
        <end position="240"/>
    </location>
</feature>